<feature type="transmembrane region" description="Helical" evidence="5">
    <location>
        <begin position="411"/>
        <end position="431"/>
    </location>
</feature>
<feature type="transmembrane region" description="Helical" evidence="5">
    <location>
        <begin position="208"/>
        <end position="224"/>
    </location>
</feature>
<reference evidence="8 9" key="1">
    <citation type="submission" date="2017-04" db="EMBL/GenBank/DDBJ databases">
        <title>High diversity of culturable Acinetobacter species in natural soil and water ecosystems.</title>
        <authorList>
            <person name="Nemec A."/>
            <person name="Radolfova-Krizova L."/>
        </authorList>
    </citation>
    <scope>NUCLEOTIDE SEQUENCE [LARGE SCALE GENOMIC DNA]</scope>
    <source>
        <strain evidence="8 9">ANC 4999</strain>
    </source>
</reference>
<name>A0A1Y3CMU4_9GAMM</name>
<dbReference type="InterPro" id="IPR051533">
    <property type="entry name" value="WaaL-like"/>
</dbReference>
<feature type="domain" description="Virulence factor membrane-bound polymerase C-terminal" evidence="7">
    <location>
        <begin position="366"/>
        <end position="535"/>
    </location>
</feature>
<evidence type="ECO:0000256" key="1">
    <source>
        <dbReference type="ARBA" id="ARBA00004141"/>
    </source>
</evidence>
<keyword evidence="8" id="KW-0436">Ligase</keyword>
<evidence type="ECO:0000313" key="8">
    <source>
        <dbReference type="EMBL" id="OTG67154.1"/>
    </source>
</evidence>
<gene>
    <name evidence="8" type="ORF">B9T28_00475</name>
</gene>
<feature type="transmembrane region" description="Helical" evidence="5">
    <location>
        <begin position="231"/>
        <end position="249"/>
    </location>
</feature>
<evidence type="ECO:0000256" key="3">
    <source>
        <dbReference type="ARBA" id="ARBA00022989"/>
    </source>
</evidence>
<proteinExistence type="predicted"/>
<dbReference type="EMBL" id="NEGB01000001">
    <property type="protein sequence ID" value="OTG67154.1"/>
    <property type="molecule type" value="Genomic_DNA"/>
</dbReference>
<keyword evidence="4 5" id="KW-0472">Membrane</keyword>
<dbReference type="Pfam" id="PF11846">
    <property type="entry name" value="Wzy_C_2"/>
    <property type="match status" value="1"/>
</dbReference>
<feature type="transmembrane region" description="Helical" evidence="5">
    <location>
        <begin position="33"/>
        <end position="51"/>
    </location>
</feature>
<evidence type="ECO:0000313" key="9">
    <source>
        <dbReference type="Proteomes" id="UP000242765"/>
    </source>
</evidence>
<feature type="transmembrane region" description="Helical" evidence="5">
    <location>
        <begin position="58"/>
        <end position="79"/>
    </location>
</feature>
<evidence type="ECO:0000256" key="4">
    <source>
        <dbReference type="ARBA" id="ARBA00023136"/>
    </source>
</evidence>
<dbReference type="Pfam" id="PF04932">
    <property type="entry name" value="Wzy_C"/>
    <property type="match status" value="1"/>
</dbReference>
<dbReference type="STRING" id="1977882.B9T28_00475"/>
<dbReference type="InterPro" id="IPR007016">
    <property type="entry name" value="O-antigen_ligase-rel_domated"/>
</dbReference>
<keyword evidence="3 5" id="KW-1133">Transmembrane helix</keyword>
<keyword evidence="2 5" id="KW-0812">Transmembrane</keyword>
<dbReference type="RefSeq" id="WP_086202013.1">
    <property type="nucleotide sequence ID" value="NZ_NEGB01000001.1"/>
</dbReference>
<feature type="transmembrane region" description="Helical" evidence="5">
    <location>
        <begin position="158"/>
        <end position="179"/>
    </location>
</feature>
<feature type="transmembrane region" description="Helical" evidence="5">
    <location>
        <begin position="85"/>
        <end position="104"/>
    </location>
</feature>
<evidence type="ECO:0000256" key="2">
    <source>
        <dbReference type="ARBA" id="ARBA00022692"/>
    </source>
</evidence>
<protein>
    <submittedName>
        <fullName evidence="8">Ligase</fullName>
    </submittedName>
</protein>
<dbReference type="GO" id="GO:0016020">
    <property type="term" value="C:membrane"/>
    <property type="evidence" value="ECO:0007669"/>
    <property type="project" value="UniProtKB-SubCell"/>
</dbReference>
<comment type="caution">
    <text evidence="8">The sequence shown here is derived from an EMBL/GenBank/DDBJ whole genome shotgun (WGS) entry which is preliminary data.</text>
</comment>
<organism evidence="8 9">
    <name type="scientific">Acinetobacter silvestris</name>
    <dbReference type="NCBI Taxonomy" id="1977882"/>
    <lineage>
        <taxon>Bacteria</taxon>
        <taxon>Pseudomonadati</taxon>
        <taxon>Pseudomonadota</taxon>
        <taxon>Gammaproteobacteria</taxon>
        <taxon>Moraxellales</taxon>
        <taxon>Moraxellaceae</taxon>
        <taxon>Acinetobacter</taxon>
    </lineage>
</organism>
<accession>A0A1Y3CMU4</accession>
<dbReference type="InterPro" id="IPR021797">
    <property type="entry name" value="Wzy_C_2"/>
</dbReference>
<evidence type="ECO:0000256" key="5">
    <source>
        <dbReference type="SAM" id="Phobius"/>
    </source>
</evidence>
<feature type="transmembrane region" description="Helical" evidence="5">
    <location>
        <begin position="361"/>
        <end position="379"/>
    </location>
</feature>
<feature type="transmembrane region" description="Helical" evidence="5">
    <location>
        <begin position="332"/>
        <end position="354"/>
    </location>
</feature>
<dbReference type="PANTHER" id="PTHR37422:SF13">
    <property type="entry name" value="LIPOPOLYSACCHARIDE BIOSYNTHESIS PROTEIN PA4999-RELATED"/>
    <property type="match status" value="1"/>
</dbReference>
<keyword evidence="9" id="KW-1185">Reference proteome</keyword>
<evidence type="ECO:0000259" key="7">
    <source>
        <dbReference type="Pfam" id="PF11846"/>
    </source>
</evidence>
<evidence type="ECO:0000259" key="6">
    <source>
        <dbReference type="Pfam" id="PF04932"/>
    </source>
</evidence>
<feature type="domain" description="O-antigen ligase-related" evidence="6">
    <location>
        <begin position="192"/>
        <end position="343"/>
    </location>
</feature>
<dbReference type="PANTHER" id="PTHR37422">
    <property type="entry name" value="TEICHURONIC ACID BIOSYNTHESIS PROTEIN TUAE"/>
    <property type="match status" value="1"/>
</dbReference>
<dbReference type="AlphaFoldDB" id="A0A1Y3CMU4"/>
<dbReference type="Proteomes" id="UP000242765">
    <property type="component" value="Unassembled WGS sequence"/>
</dbReference>
<feature type="transmembrane region" description="Helical" evidence="5">
    <location>
        <begin position="186"/>
        <end position="202"/>
    </location>
</feature>
<dbReference type="GO" id="GO:0016874">
    <property type="term" value="F:ligase activity"/>
    <property type="evidence" value="ECO:0007669"/>
    <property type="project" value="UniProtKB-KW"/>
</dbReference>
<feature type="transmembrane region" description="Helical" evidence="5">
    <location>
        <begin position="116"/>
        <end position="138"/>
    </location>
</feature>
<dbReference type="OrthoDB" id="4448at2"/>
<comment type="subcellular location">
    <subcellularLocation>
        <location evidence="1">Membrane</location>
        <topology evidence="1">Multi-pass membrane protein</topology>
    </subcellularLocation>
</comment>
<sequence length="547" mass="62716">MKAYFLYLSALLIATAWLLPIHQTPWTTFESEILTFLSGLALLGAFLKQKIQIAKPQIIASIILIIPLLQWLFGQILYFSNALLSFVYIFAFWLMVVLGYNLSITSPAREKVIKNWSLLVLTVGLISSLIAILQWLQLSHYFSPYMNILKGNRPFANFGQPNNLATFLTLGTLACLYFYEKRIVPNVILIPSALILIFTIALTQSRTSWVVCLFILLYWGVKQYQQPKRFGWIKLLAWTAIFIGFISFLPSLNHLLEAISNQQIAETASVVERASSGYLRLDMWSQMLVAISEQPWLGYGWNQTGIAQITAFDVYPSHEWIKSAHNVILDLLVWNGIPIGALILLYLTCWLYWLNKGVQDLESVIAILMVCAILIHALLEFPIHYAYFLLPLGFLLGVIQARYARLPSITVNVSIVRGVFILSLLLIAVIYRDYNLYKQQSSIVLKTHPLSLEQQQVMQQKIWLLDQFSDRIWWIGLDPFTKMSKPQLQHVGRMVANTASKYDLYKYAQVLVFNGQFDEAKHQLWILKTLHGQQRSFEELLKAPVSK</sequence>